<gene>
    <name evidence="2" type="ORF">KDI_49890</name>
</gene>
<evidence type="ECO:0000313" key="2">
    <source>
        <dbReference type="EMBL" id="GCF11425.1"/>
    </source>
</evidence>
<dbReference type="Proteomes" id="UP000322530">
    <property type="component" value="Unassembled WGS sequence"/>
</dbReference>
<name>A0A5A5TJJ9_9CHLR</name>
<feature type="domain" description="Transposase IS4-like" evidence="1">
    <location>
        <begin position="13"/>
        <end position="99"/>
    </location>
</feature>
<dbReference type="SUPFAM" id="SSF53098">
    <property type="entry name" value="Ribonuclease H-like"/>
    <property type="match status" value="1"/>
</dbReference>
<dbReference type="GO" id="GO:0004803">
    <property type="term" value="F:transposase activity"/>
    <property type="evidence" value="ECO:0007669"/>
    <property type="project" value="InterPro"/>
</dbReference>
<dbReference type="InterPro" id="IPR002559">
    <property type="entry name" value="Transposase_11"/>
</dbReference>
<sequence>MVKVPEEVAEERKERIRRTAQKNVDVPSEEILALAHWTIVITNIPRTRATYSDILVLLRLRWQIEQLFRLWKEDAKIDEWRTKKPYRMLCEFYAKMCAMIIQQSLIQEGCWLDPLRSLVKAADSLRRECNRIMIAFYEGNLEKTIQSILHTLHSACRIERRAAFPSTAQLLLDGLDWQLELLLT</sequence>
<dbReference type="RefSeq" id="WP_172632431.1">
    <property type="nucleotide sequence ID" value="NZ_BIXY01000111.1"/>
</dbReference>
<dbReference type="AlphaFoldDB" id="A0A5A5TJJ9"/>
<accession>A0A5A5TJJ9</accession>
<protein>
    <recommendedName>
        <fullName evidence="1">Transposase IS4-like domain-containing protein</fullName>
    </recommendedName>
</protein>
<comment type="caution">
    <text evidence="2">The sequence shown here is derived from an EMBL/GenBank/DDBJ whole genome shotgun (WGS) entry which is preliminary data.</text>
</comment>
<proteinExistence type="predicted"/>
<organism evidence="2 3">
    <name type="scientific">Dictyobacter arantiisoli</name>
    <dbReference type="NCBI Taxonomy" id="2014874"/>
    <lineage>
        <taxon>Bacteria</taxon>
        <taxon>Bacillati</taxon>
        <taxon>Chloroflexota</taxon>
        <taxon>Ktedonobacteria</taxon>
        <taxon>Ktedonobacterales</taxon>
        <taxon>Dictyobacteraceae</taxon>
        <taxon>Dictyobacter</taxon>
    </lineage>
</organism>
<dbReference type="GO" id="GO:0006313">
    <property type="term" value="P:DNA transposition"/>
    <property type="evidence" value="ECO:0007669"/>
    <property type="project" value="InterPro"/>
</dbReference>
<keyword evidence="3" id="KW-1185">Reference proteome</keyword>
<evidence type="ECO:0000259" key="1">
    <source>
        <dbReference type="Pfam" id="PF01609"/>
    </source>
</evidence>
<dbReference type="Pfam" id="PF01609">
    <property type="entry name" value="DDE_Tnp_1"/>
    <property type="match status" value="1"/>
</dbReference>
<reference evidence="2 3" key="1">
    <citation type="submission" date="2019-01" db="EMBL/GenBank/DDBJ databases">
        <title>Draft genome sequence of Dictyobacter sp. Uno17.</title>
        <authorList>
            <person name="Wang C.M."/>
            <person name="Zheng Y."/>
            <person name="Sakai Y."/>
            <person name="Abe K."/>
            <person name="Yokota A."/>
            <person name="Yabe S."/>
        </authorList>
    </citation>
    <scope>NUCLEOTIDE SEQUENCE [LARGE SCALE GENOMIC DNA]</scope>
    <source>
        <strain evidence="2 3">Uno17</strain>
    </source>
</reference>
<dbReference type="GO" id="GO:0003677">
    <property type="term" value="F:DNA binding"/>
    <property type="evidence" value="ECO:0007669"/>
    <property type="project" value="InterPro"/>
</dbReference>
<evidence type="ECO:0000313" key="3">
    <source>
        <dbReference type="Proteomes" id="UP000322530"/>
    </source>
</evidence>
<dbReference type="EMBL" id="BIXY01000111">
    <property type="protein sequence ID" value="GCF11425.1"/>
    <property type="molecule type" value="Genomic_DNA"/>
</dbReference>
<dbReference type="InterPro" id="IPR012337">
    <property type="entry name" value="RNaseH-like_sf"/>
</dbReference>